<sequence>MGSSRQIRTAQSCAREAQQAVMELYAGIAQDEMALVVFFCSSRYDRDVLATEMNRQFAGVQVVGCTTAGEIGPLGYCEDGLVGVSFPAATCAAVSGRLDRLQQFEIKQGLNLAQQMLGELESVAPVVNTDNTFAFLLIDGLSKREEPVAHALQNALGDISLFGGSAGDDLRLEHTWVFHDGAFHSDSAVLLLISTELPFRIFKTQHFVSESERLVVTAADASRRLVKEINCLPAADEYARIVGTTAGSLDPSRFAARPVVVAIDGTDYVRSIQKANADGSLTFYCAIEEGLVLRVVRGVDLLGNLQETFDTLRSEIGPLQFVFACDCILRSLEVRQAGLQKEVAQIFRDNHAIGFSTYGEQFHGVHVNQTLSGIAIGNMETSDA</sequence>
<comment type="caution">
    <text evidence="3">The sequence shown here is derived from an EMBL/GenBank/DDBJ whole genome shotgun (WGS) entry which is preliminary data.</text>
</comment>
<dbReference type="InterPro" id="IPR019494">
    <property type="entry name" value="FIST_C"/>
</dbReference>
<dbReference type="RefSeq" id="WP_275712453.1">
    <property type="nucleotide sequence ID" value="NZ_JAKLTN010000007.1"/>
</dbReference>
<reference evidence="3" key="1">
    <citation type="submission" date="2022-01" db="EMBL/GenBank/DDBJ databases">
        <authorList>
            <person name="Jo J.-H."/>
            <person name="Im W.-T."/>
        </authorList>
    </citation>
    <scope>NUCLEOTIDE SEQUENCE</scope>
    <source>
        <strain evidence="3">XY25</strain>
    </source>
</reference>
<evidence type="ECO:0000259" key="1">
    <source>
        <dbReference type="SMART" id="SM00897"/>
    </source>
</evidence>
<evidence type="ECO:0000313" key="4">
    <source>
        <dbReference type="Proteomes" id="UP001165384"/>
    </source>
</evidence>
<evidence type="ECO:0000313" key="3">
    <source>
        <dbReference type="EMBL" id="MCG2579022.1"/>
    </source>
</evidence>
<organism evidence="3 4">
    <name type="scientific">Dechloromonas hankyongensis</name>
    <dbReference type="NCBI Taxonomy" id="2908002"/>
    <lineage>
        <taxon>Bacteria</taxon>
        <taxon>Pseudomonadati</taxon>
        <taxon>Pseudomonadota</taxon>
        <taxon>Betaproteobacteria</taxon>
        <taxon>Rhodocyclales</taxon>
        <taxon>Azonexaceae</taxon>
        <taxon>Dechloromonas</taxon>
    </lineage>
</organism>
<dbReference type="Pfam" id="PF10442">
    <property type="entry name" value="FIST_C"/>
    <property type="match status" value="1"/>
</dbReference>
<dbReference type="SMART" id="SM01204">
    <property type="entry name" value="FIST_C"/>
    <property type="match status" value="1"/>
</dbReference>
<evidence type="ECO:0000259" key="2">
    <source>
        <dbReference type="SMART" id="SM01204"/>
    </source>
</evidence>
<accession>A0ABS9K789</accession>
<dbReference type="Proteomes" id="UP001165384">
    <property type="component" value="Unassembled WGS sequence"/>
</dbReference>
<dbReference type="Pfam" id="PF08495">
    <property type="entry name" value="FIST"/>
    <property type="match status" value="1"/>
</dbReference>
<dbReference type="NCBIfam" id="NF041558">
    <property type="entry name" value="NosP"/>
    <property type="match status" value="1"/>
</dbReference>
<dbReference type="PANTHER" id="PTHR40252:SF2">
    <property type="entry name" value="BLR0328 PROTEIN"/>
    <property type="match status" value="1"/>
</dbReference>
<gene>
    <name evidence="3" type="ORF">LZ012_18680</name>
</gene>
<dbReference type="PANTHER" id="PTHR40252">
    <property type="entry name" value="BLR0328 PROTEIN"/>
    <property type="match status" value="1"/>
</dbReference>
<dbReference type="EMBL" id="JAKLTN010000007">
    <property type="protein sequence ID" value="MCG2579022.1"/>
    <property type="molecule type" value="Genomic_DNA"/>
</dbReference>
<proteinExistence type="predicted"/>
<dbReference type="SMART" id="SM00897">
    <property type="entry name" value="FIST"/>
    <property type="match status" value="1"/>
</dbReference>
<feature type="domain" description="FIST" evidence="1">
    <location>
        <begin position="32"/>
        <end position="233"/>
    </location>
</feature>
<feature type="domain" description="FIST C-domain" evidence="2">
    <location>
        <begin position="234"/>
        <end position="364"/>
    </location>
</feature>
<dbReference type="InterPro" id="IPR013702">
    <property type="entry name" value="FIST_domain_N"/>
</dbReference>
<keyword evidence="4" id="KW-1185">Reference proteome</keyword>
<name>A0ABS9K789_9RHOO</name>
<protein>
    <submittedName>
        <fullName evidence="3">FIST C-terminal domain-containing protein</fullName>
    </submittedName>
</protein>